<dbReference type="SMART" id="SM00135">
    <property type="entry name" value="LY"/>
    <property type="match status" value="9"/>
</dbReference>
<dbReference type="SMART" id="SM00032">
    <property type="entry name" value="CCP"/>
    <property type="match status" value="4"/>
</dbReference>
<dbReference type="PROSITE" id="PS50923">
    <property type="entry name" value="SUSHI"/>
    <property type="match status" value="2"/>
</dbReference>
<evidence type="ECO:0000256" key="5">
    <source>
        <dbReference type="ARBA" id="ARBA00023180"/>
    </source>
</evidence>
<keyword evidence="8" id="KW-0472">Membrane</keyword>
<feature type="transmembrane region" description="Helical" evidence="8">
    <location>
        <begin position="1228"/>
        <end position="1249"/>
    </location>
</feature>
<feature type="signal peptide" evidence="9">
    <location>
        <begin position="1"/>
        <end position="25"/>
    </location>
</feature>
<dbReference type="InterPro" id="IPR035976">
    <property type="entry name" value="Sushi/SCR/CCP_sf"/>
</dbReference>
<evidence type="ECO:0000256" key="9">
    <source>
        <dbReference type="SAM" id="SignalP"/>
    </source>
</evidence>
<evidence type="ECO:0000313" key="11">
    <source>
        <dbReference type="EMBL" id="KAK3605314.1"/>
    </source>
</evidence>
<organism evidence="11 12">
    <name type="scientific">Potamilus streckersoni</name>
    <dbReference type="NCBI Taxonomy" id="2493646"/>
    <lineage>
        <taxon>Eukaryota</taxon>
        <taxon>Metazoa</taxon>
        <taxon>Spiralia</taxon>
        <taxon>Lophotrochozoa</taxon>
        <taxon>Mollusca</taxon>
        <taxon>Bivalvia</taxon>
        <taxon>Autobranchia</taxon>
        <taxon>Heteroconchia</taxon>
        <taxon>Palaeoheterodonta</taxon>
        <taxon>Unionida</taxon>
        <taxon>Unionoidea</taxon>
        <taxon>Unionidae</taxon>
        <taxon>Ambleminae</taxon>
        <taxon>Lampsilini</taxon>
        <taxon>Potamilus</taxon>
    </lineage>
</organism>
<comment type="caution">
    <text evidence="11">The sequence shown here is derived from an EMBL/GenBank/DDBJ whole genome shotgun (WGS) entry which is preliminary data.</text>
</comment>
<dbReference type="SMART" id="SM00181">
    <property type="entry name" value="EGF"/>
    <property type="match status" value="3"/>
</dbReference>
<evidence type="ECO:0000256" key="7">
    <source>
        <dbReference type="PROSITE-ProRule" id="PRU00461"/>
    </source>
</evidence>
<dbReference type="Proteomes" id="UP001195483">
    <property type="component" value="Unassembled WGS sequence"/>
</dbReference>
<reference evidence="11" key="2">
    <citation type="journal article" date="2021" name="Genome Biol. Evol.">
        <title>Developing a high-quality reference genome for a parasitic bivalve with doubly uniparental inheritance (Bivalvia: Unionida).</title>
        <authorList>
            <person name="Smith C.H."/>
        </authorList>
    </citation>
    <scope>NUCLEOTIDE SEQUENCE</scope>
    <source>
        <strain evidence="11">CHS0354</strain>
        <tissue evidence="11">Mantle</tissue>
    </source>
</reference>
<dbReference type="PANTHER" id="PTHR46513:SF13">
    <property type="entry name" value="EGF-LIKE DOMAIN-CONTAINING PROTEIN"/>
    <property type="match status" value="1"/>
</dbReference>
<dbReference type="InterPro" id="IPR000033">
    <property type="entry name" value="LDLR_classB_rpt"/>
</dbReference>
<evidence type="ECO:0000256" key="1">
    <source>
        <dbReference type="ARBA" id="ARBA00022536"/>
    </source>
</evidence>
<dbReference type="Pfam" id="PF14670">
    <property type="entry name" value="FXa_inhibition"/>
    <property type="match status" value="1"/>
</dbReference>
<reference evidence="11" key="1">
    <citation type="journal article" date="2021" name="Genome Biol. Evol.">
        <title>A High-Quality Reference Genome for a Parasitic Bivalve with Doubly Uniparental Inheritance (Bivalvia: Unionida).</title>
        <authorList>
            <person name="Smith C.H."/>
        </authorList>
    </citation>
    <scope>NUCLEOTIDE SEQUENCE</scope>
    <source>
        <strain evidence="11">CHS0354</strain>
    </source>
</reference>
<accession>A0AAE0T8K5</accession>
<evidence type="ECO:0000256" key="3">
    <source>
        <dbReference type="ARBA" id="ARBA00022737"/>
    </source>
</evidence>
<gene>
    <name evidence="11" type="ORF">CHS0354_003961</name>
</gene>
<dbReference type="InterPro" id="IPR000742">
    <property type="entry name" value="EGF"/>
</dbReference>
<dbReference type="SUPFAM" id="SSF57184">
    <property type="entry name" value="Growth factor receptor domain"/>
    <property type="match status" value="1"/>
</dbReference>
<evidence type="ECO:0000256" key="6">
    <source>
        <dbReference type="PROSITE-ProRule" id="PRU00302"/>
    </source>
</evidence>
<dbReference type="Gene3D" id="2.120.10.30">
    <property type="entry name" value="TolB, C-terminal domain"/>
    <property type="match status" value="3"/>
</dbReference>
<keyword evidence="8" id="KW-1133">Transmembrane helix</keyword>
<proteinExistence type="predicted"/>
<keyword evidence="2 9" id="KW-0732">Signal</keyword>
<feature type="disulfide bond" evidence="6">
    <location>
        <begin position="109"/>
        <end position="136"/>
    </location>
</feature>
<keyword evidence="3" id="KW-0677">Repeat</keyword>
<dbReference type="PANTHER" id="PTHR46513">
    <property type="entry name" value="VITELLOGENIN RECEPTOR-LIKE PROTEIN-RELATED-RELATED"/>
    <property type="match status" value="1"/>
</dbReference>
<name>A0AAE0T8K5_9BIVA</name>
<evidence type="ECO:0000259" key="10">
    <source>
        <dbReference type="PROSITE" id="PS50923"/>
    </source>
</evidence>
<feature type="domain" description="Sushi" evidence="10">
    <location>
        <begin position="139"/>
        <end position="198"/>
    </location>
</feature>
<keyword evidence="5" id="KW-0325">Glycoprotein</keyword>
<dbReference type="CDD" id="cd00033">
    <property type="entry name" value="CCP"/>
    <property type="match status" value="2"/>
</dbReference>
<keyword evidence="4 6" id="KW-1015">Disulfide bond</keyword>
<dbReference type="FunFam" id="2.120.10.30:FF:000241">
    <property type="entry name" value="Low-density lipoprotein receptor-related protein 6"/>
    <property type="match status" value="1"/>
</dbReference>
<dbReference type="Pfam" id="PF00084">
    <property type="entry name" value="Sushi"/>
    <property type="match status" value="3"/>
</dbReference>
<reference evidence="11" key="3">
    <citation type="submission" date="2023-05" db="EMBL/GenBank/DDBJ databases">
        <authorList>
            <person name="Smith C.H."/>
        </authorList>
    </citation>
    <scope>NUCLEOTIDE SEQUENCE</scope>
    <source>
        <strain evidence="11">CHS0354</strain>
        <tissue evidence="11">Mantle</tissue>
    </source>
</reference>
<evidence type="ECO:0000256" key="4">
    <source>
        <dbReference type="ARBA" id="ARBA00023157"/>
    </source>
</evidence>
<evidence type="ECO:0000256" key="2">
    <source>
        <dbReference type="ARBA" id="ARBA00022729"/>
    </source>
</evidence>
<dbReference type="InterPro" id="IPR000436">
    <property type="entry name" value="Sushi_SCR_CCP_dom"/>
</dbReference>
<dbReference type="Gene3D" id="2.10.70.10">
    <property type="entry name" value="Complement Module, domain 1"/>
    <property type="match status" value="2"/>
</dbReference>
<dbReference type="InterPro" id="IPR011042">
    <property type="entry name" value="6-blade_b-propeller_TolB-like"/>
</dbReference>
<dbReference type="EMBL" id="JAEAOA010000308">
    <property type="protein sequence ID" value="KAK3605314.1"/>
    <property type="molecule type" value="Genomic_DNA"/>
</dbReference>
<evidence type="ECO:0000256" key="8">
    <source>
        <dbReference type="SAM" id="Phobius"/>
    </source>
</evidence>
<feature type="chain" id="PRO_5042086190" description="Sushi domain-containing protein" evidence="9">
    <location>
        <begin position="26"/>
        <end position="1309"/>
    </location>
</feature>
<dbReference type="InterPro" id="IPR009030">
    <property type="entry name" value="Growth_fac_rcpt_cys_sf"/>
</dbReference>
<keyword evidence="12" id="KW-1185">Reference proteome</keyword>
<dbReference type="InterPro" id="IPR050778">
    <property type="entry name" value="Cueball_EGF_LRP_Nidogen"/>
</dbReference>
<dbReference type="SUPFAM" id="SSF57535">
    <property type="entry name" value="Complement control module/SCR domain"/>
    <property type="match status" value="2"/>
</dbReference>
<feature type="domain" description="Sushi" evidence="10">
    <location>
        <begin position="82"/>
        <end position="138"/>
    </location>
</feature>
<evidence type="ECO:0000313" key="12">
    <source>
        <dbReference type="Proteomes" id="UP001195483"/>
    </source>
</evidence>
<sequence>MMTVKKTFILATWAVQFVTIIETNAVCPSIFPGGVWNNCQNRENETCTYSCLLGFYKNPKIQNATCLPDGAWNQNTDKLCIRNCEMGITNGYLNSTCTLDIGDSCSFACKLGFKAVSSISTVTCQENGEWAPEEPCEDVLCPTTIKNGRVNETACDRRIYSECPFICNQGFDPNPEHKKVFCEINGTWSDADNPSCLERNGLCVNFFEHGKWADGCHFSANEKCAFECNGGFDKNPNITRNITCTSSAEWNIDLSILCKENDHGLIVTVLEGGYTKQLYTVPTTLDGTPKLDYIRSLRLPTNVLLLSVDGDYKLKQAYVYDFNTNAIYMYANFSIGLSGDNDWKILHMGTSKDFVKLAVDWISHNIYWTDPQYKWIMVQSLLSNDTSLHRVLIHENLEGPHALALDPMECLLFWSDIGKFTKIEVSSLSGRNRKSLISSNLFNPYSLAADYVARRLYFIDARARSIQTVTYEGKDRKVILKRDQSSLFDIAIYKDYLYVTDNSYDRLYSFNKTTGKEIHISLNEKKKEYVGIAVFHPDIQPTSATAHCVNHGCEQICVTEKDGATCLCKDGYILNQDMKTCSLNNEYFHRGLVYSNESSICIVDIRILTDFIFSPICVLNTNGTKYMIFDTDQRQIILANYTGIYVASVDNPSLHILTKQSGIISGMAWDGYDRYLYWTEENTGIIWRLSEGSKTAEIFMNGFNKPRDILVLSHERLIYWISDRNGSTIESSEIDGSSHNIVLNSADLSYPRSLSYDPNLKRIYFLESSHDQNYVVSCKLDGSDRYNLFSTGKNLEQLEIYRGHFLLTAKDANGTLFLSHSIKFLTISTFGVFSGAGSISAIKVFDETFRQNETGPCFVLNGGCEQICIANGKSMICECSYGFKLAENGKTCTSDPVKDNFILIIDYTYNGIYQMSLADQSIQGIISTRSSSLSGVAYSPLQNFVIWGTENSEIFITHLNGTGETLVPLPTMEGNFVSINQLAVDYSTGNSYYTAVDLANNVKKYNSINVVSPDRKHRVLVTNMDHPYGLVVYPSKGLMFYTNNGIVSHLGQVNMDGSQSTILLNLTDESPSELVIDYRSDYLYWINFLDDSIQFCKLDGTNYRKLTKYPGIVLNGLALFQDYLFISTAGDSHMIKVKISNPKETIVFTSLGDLGTIGAISLYSSTVQNRNALCSSGNGGCSTFCFPTPGGRICGCEDGVELKNGSDNECSNIPPAISSGHHSDVHPAVIAVGVAIGVSIIIIIILVIWRRKRLSSNFAMKKMEEDVMSEPEMRMSTNFGPEVNWQDVHVEYDNYLVNTNSLPIRQEPI</sequence>
<feature type="repeat" description="LDL-receptor class B" evidence="7">
    <location>
        <begin position="716"/>
        <end position="760"/>
    </location>
</feature>
<dbReference type="SUPFAM" id="SSF63825">
    <property type="entry name" value="YWTD domain"/>
    <property type="match status" value="3"/>
</dbReference>
<feature type="repeat" description="LDL-receptor class B" evidence="7">
    <location>
        <begin position="364"/>
        <end position="409"/>
    </location>
</feature>
<comment type="caution">
    <text evidence="6">Lacks conserved residue(s) required for the propagation of feature annotation.</text>
</comment>
<feature type="repeat" description="LDL-receptor class B" evidence="7">
    <location>
        <begin position="410"/>
        <end position="453"/>
    </location>
</feature>
<keyword evidence="1" id="KW-0245">EGF-like domain</keyword>
<keyword evidence="8" id="KW-0812">Transmembrane</keyword>
<dbReference type="PROSITE" id="PS51120">
    <property type="entry name" value="LDLRB"/>
    <property type="match status" value="3"/>
</dbReference>
<keyword evidence="6" id="KW-0768">Sushi</keyword>
<protein>
    <recommendedName>
        <fullName evidence="10">Sushi domain-containing protein</fullName>
    </recommendedName>
</protein>